<comment type="caution">
    <text evidence="4">The sequence shown here is derived from an EMBL/GenBank/DDBJ whole genome shotgun (WGS) entry which is preliminary data.</text>
</comment>
<accession>A0A920BV99</accession>
<dbReference type="EMBL" id="BORC01000009">
    <property type="protein sequence ID" value="GIN63904.1"/>
    <property type="molecule type" value="Genomic_DNA"/>
</dbReference>
<dbReference type="Pfam" id="PF18652">
    <property type="entry name" value="Adhesin_P1_N"/>
    <property type="match status" value="1"/>
</dbReference>
<dbReference type="Proteomes" id="UP000682111">
    <property type="component" value="Unassembled WGS sequence"/>
</dbReference>
<dbReference type="InterPro" id="IPR041324">
    <property type="entry name" value="AgI/II_N"/>
</dbReference>
<feature type="domain" description="Antigen I/II N-terminal" evidence="3">
    <location>
        <begin position="65"/>
        <end position="139"/>
    </location>
</feature>
<proteinExistence type="predicted"/>
<dbReference type="RefSeq" id="WP_244988979.1">
    <property type="nucleotide sequence ID" value="NZ_BORC01000009.1"/>
</dbReference>
<feature type="signal peptide" evidence="2">
    <location>
        <begin position="1"/>
        <end position="25"/>
    </location>
</feature>
<evidence type="ECO:0000256" key="1">
    <source>
        <dbReference type="SAM" id="MobiDB-lite"/>
    </source>
</evidence>
<sequence length="204" mass="22949">MKTRNIMILLATIMLLVSACGSREAKQNESSEKTDNKTEGNEKIEVDKNLLDVEVTLPESFFKEQEQDIAQVIAEAESEGISVTKNSDGSLTYKMSKAKHKEMMSELENQTKTSIEEMKNSEDFASIKDVEYNKSFSEITLVVIREKYEGSFDGFAVLGVAISSMLYQMFDGVNPDDYKVTIFLKDADTGEVFDTIIYPEALEQ</sequence>
<evidence type="ECO:0000256" key="2">
    <source>
        <dbReference type="SAM" id="SignalP"/>
    </source>
</evidence>
<gene>
    <name evidence="4" type="ORF">J27TS8_38970</name>
</gene>
<dbReference type="PROSITE" id="PS51257">
    <property type="entry name" value="PROKAR_LIPOPROTEIN"/>
    <property type="match status" value="1"/>
</dbReference>
<feature type="chain" id="PRO_5037575895" description="Antigen I/II N-terminal domain-containing protein" evidence="2">
    <location>
        <begin position="26"/>
        <end position="204"/>
    </location>
</feature>
<evidence type="ECO:0000313" key="4">
    <source>
        <dbReference type="EMBL" id="GIN63904.1"/>
    </source>
</evidence>
<evidence type="ECO:0000259" key="3">
    <source>
        <dbReference type="Pfam" id="PF18652"/>
    </source>
</evidence>
<name>A0A920BV99_9BACI</name>
<evidence type="ECO:0000313" key="5">
    <source>
        <dbReference type="Proteomes" id="UP000682111"/>
    </source>
</evidence>
<keyword evidence="2" id="KW-0732">Signal</keyword>
<keyword evidence="5" id="KW-1185">Reference proteome</keyword>
<feature type="region of interest" description="Disordered" evidence="1">
    <location>
        <begin position="24"/>
        <end position="43"/>
    </location>
</feature>
<protein>
    <recommendedName>
        <fullName evidence="3">Antigen I/II N-terminal domain-containing protein</fullName>
    </recommendedName>
</protein>
<reference evidence="4" key="1">
    <citation type="submission" date="2021-03" db="EMBL/GenBank/DDBJ databases">
        <title>Antimicrobial resistance genes in bacteria isolated from Japanese honey, and their potential for conferring macrolide and lincosamide resistance in the American foulbrood pathogen Paenibacillus larvae.</title>
        <authorList>
            <person name="Okamoto M."/>
            <person name="Kumagai M."/>
            <person name="Kanamori H."/>
            <person name="Takamatsu D."/>
        </authorList>
    </citation>
    <scope>NUCLEOTIDE SEQUENCE</scope>
    <source>
        <strain evidence="4">J27TS8</strain>
    </source>
</reference>
<dbReference type="AlphaFoldDB" id="A0A920BV99"/>
<organism evidence="4 5">
    <name type="scientific">Robertmurraya siralis</name>
    <dbReference type="NCBI Taxonomy" id="77777"/>
    <lineage>
        <taxon>Bacteria</taxon>
        <taxon>Bacillati</taxon>
        <taxon>Bacillota</taxon>
        <taxon>Bacilli</taxon>
        <taxon>Bacillales</taxon>
        <taxon>Bacillaceae</taxon>
        <taxon>Robertmurraya</taxon>
    </lineage>
</organism>